<sequence length="238" mass="28275">MKKIGLTIIVVVSVFIFIFLINISSKKNYNIEDYYNIDKQFVNKFYDHSTGLIDYDEIKLNYDAYSLLDTSMNIKIKNINLDKLVDIRPLMDEHLEKLIADGYSDMADSLKTNQDYFNFMEKQIIPNDLYYSIINRYPKLKAYPVGELTYSEYHSLTKPEVSWDSMFTPEEKQYFIEKKITIYDGIFLLHAFKTIDNIKKMSDVELEQVLVDEYLYKQKRCKNYLALYAINKIYDSID</sequence>
<keyword evidence="2" id="KW-1185">Reference proteome</keyword>
<accession>A0ACB5UNN3</accession>
<comment type="caution">
    <text evidence="1">The sequence shown here is derived from an EMBL/GenBank/DDBJ whole genome shotgun (WGS) entry which is preliminary data.</text>
</comment>
<evidence type="ECO:0000313" key="2">
    <source>
        <dbReference type="Proteomes" id="UP001374599"/>
    </source>
</evidence>
<dbReference type="EMBL" id="BTPU01000063">
    <property type="protein sequence ID" value="GMQ64225.1"/>
    <property type="molecule type" value="Genomic_DNA"/>
</dbReference>
<protein>
    <submittedName>
        <fullName evidence="1">Uncharacterized protein</fullName>
    </submittedName>
</protein>
<dbReference type="Proteomes" id="UP001374599">
    <property type="component" value="Unassembled WGS sequence"/>
</dbReference>
<gene>
    <name evidence="1" type="ORF">AN2V17_34620</name>
</gene>
<organism evidence="1 2">
    <name type="scientific">Vallitalea maricola</name>
    <dbReference type="NCBI Taxonomy" id="3074433"/>
    <lineage>
        <taxon>Bacteria</taxon>
        <taxon>Bacillati</taxon>
        <taxon>Bacillota</taxon>
        <taxon>Clostridia</taxon>
        <taxon>Lachnospirales</taxon>
        <taxon>Vallitaleaceae</taxon>
        <taxon>Vallitalea</taxon>
    </lineage>
</organism>
<proteinExistence type="predicted"/>
<evidence type="ECO:0000313" key="1">
    <source>
        <dbReference type="EMBL" id="GMQ64225.1"/>
    </source>
</evidence>
<name>A0ACB5UNN3_9FIRM</name>
<reference evidence="1" key="1">
    <citation type="submission" date="2023-09" db="EMBL/GenBank/DDBJ databases">
        <title>Vallitalea sediminicola and Vallitalea maricola sp. nov., anaerobic bacteria isolated from marine sediment.</title>
        <authorList>
            <person name="Hirano S."/>
            <person name="Maeda A."/>
            <person name="Terahara T."/>
            <person name="Mori K."/>
            <person name="Hamada M."/>
            <person name="Matsumoto R."/>
            <person name="Kobayashi T."/>
        </authorList>
    </citation>
    <scope>NUCLEOTIDE SEQUENCE</scope>
    <source>
        <strain evidence="1">AN17-2</strain>
    </source>
</reference>